<feature type="transmembrane region" description="Helical" evidence="1">
    <location>
        <begin position="7"/>
        <end position="28"/>
    </location>
</feature>
<dbReference type="Proteomes" id="UP000297776">
    <property type="component" value="Unassembled WGS sequence"/>
</dbReference>
<organism evidence="2 3">
    <name type="scientific">Jeotgalibacillus salarius</name>
    <dbReference type="NCBI Taxonomy" id="546023"/>
    <lineage>
        <taxon>Bacteria</taxon>
        <taxon>Bacillati</taxon>
        <taxon>Bacillota</taxon>
        <taxon>Bacilli</taxon>
        <taxon>Bacillales</taxon>
        <taxon>Caryophanaceae</taxon>
        <taxon>Jeotgalibacillus</taxon>
    </lineage>
</organism>
<dbReference type="AlphaFoldDB" id="A0A4Y8LDL2"/>
<evidence type="ECO:0000313" key="3">
    <source>
        <dbReference type="Proteomes" id="UP000297776"/>
    </source>
</evidence>
<feature type="transmembrane region" description="Helical" evidence="1">
    <location>
        <begin position="40"/>
        <end position="73"/>
    </location>
</feature>
<proteinExistence type="predicted"/>
<evidence type="ECO:0000313" key="2">
    <source>
        <dbReference type="EMBL" id="TFE00552.1"/>
    </source>
</evidence>
<sequence length="74" mass="8560">MYIAKIVIRILMPFLILFLSFSTMMGYIAETIYPAYHLKWFAIVYMIAAYILQFFRPAVGLAMLVSGGVVWFLI</sequence>
<gene>
    <name evidence="2" type="ORF">E2626_11280</name>
</gene>
<protein>
    <submittedName>
        <fullName evidence="2">Uncharacterized protein</fullName>
    </submittedName>
</protein>
<evidence type="ECO:0000256" key="1">
    <source>
        <dbReference type="SAM" id="Phobius"/>
    </source>
</evidence>
<name>A0A4Y8LDL2_9BACL</name>
<keyword evidence="1" id="KW-0812">Transmembrane</keyword>
<dbReference type="OrthoDB" id="2936402at2"/>
<reference evidence="2 3" key="1">
    <citation type="submission" date="2019-03" db="EMBL/GenBank/DDBJ databases">
        <authorList>
            <person name="Yang Y."/>
        </authorList>
    </citation>
    <scope>NUCLEOTIDE SEQUENCE [LARGE SCALE GENOMIC DNA]</scope>
    <source>
        <strain evidence="2 3">ASL-1</strain>
    </source>
</reference>
<dbReference type="EMBL" id="SORX01000006">
    <property type="protein sequence ID" value="TFE00552.1"/>
    <property type="molecule type" value="Genomic_DNA"/>
</dbReference>
<keyword evidence="3" id="KW-1185">Reference proteome</keyword>
<keyword evidence="1" id="KW-1133">Transmembrane helix</keyword>
<keyword evidence="1" id="KW-0472">Membrane</keyword>
<comment type="caution">
    <text evidence="2">The sequence shown here is derived from an EMBL/GenBank/DDBJ whole genome shotgun (WGS) entry which is preliminary data.</text>
</comment>
<dbReference type="RefSeq" id="WP_134381870.1">
    <property type="nucleotide sequence ID" value="NZ_SORX01000006.1"/>
</dbReference>
<accession>A0A4Y8LDL2</accession>